<feature type="domain" description="Solute-binding protein family 3/N-terminal" evidence="3">
    <location>
        <begin position="45"/>
        <end position="274"/>
    </location>
</feature>
<dbReference type="STRING" id="29367.CLPUN_15660"/>
<dbReference type="AlphaFoldDB" id="A0A1S8TPC3"/>
<accession>A0A1S8TPC3</accession>
<protein>
    <submittedName>
        <fullName evidence="4">L-cystine-binding protein TcyA</fullName>
    </submittedName>
</protein>
<sequence>MRYMKRVNKLIGLMIASVFIVGAFTACGNQSMQKSSTEPSQEKQKIVAATSGSPAPFVYMDNNNIVGYDIEVLKEIFRRLPQYELEFQKTEFASIFAGLDSGRYQIGCNHLGYNAERAKKYIFTDEMCFSKRALLVRNDNTDIKSIDDIGGHSTEVTATSFNTDWFEKYNKSHTTNPVILKYVEEDHSVQDVSDGKIDFEFFTKATIQQQIKDIGLKNLKLIDVSKEDFSEGVGNFFIVPKGQEKLGKDMDEAFEAALTDGTILKISQKYFEGEDYTPTLEDIKKEKEKQEKDQ</sequence>
<evidence type="ECO:0000256" key="2">
    <source>
        <dbReference type="SAM" id="SignalP"/>
    </source>
</evidence>
<keyword evidence="1 2" id="KW-0732">Signal</keyword>
<dbReference type="Pfam" id="PF00497">
    <property type="entry name" value="SBP_bac_3"/>
    <property type="match status" value="1"/>
</dbReference>
<evidence type="ECO:0000313" key="5">
    <source>
        <dbReference type="Proteomes" id="UP000190890"/>
    </source>
</evidence>
<evidence type="ECO:0000256" key="1">
    <source>
        <dbReference type="ARBA" id="ARBA00022729"/>
    </source>
</evidence>
<gene>
    <name evidence="4" type="primary">tcyA</name>
    <name evidence="4" type="ORF">CLPUN_15660</name>
</gene>
<dbReference type="PROSITE" id="PS51257">
    <property type="entry name" value="PROKAR_LIPOPROTEIN"/>
    <property type="match status" value="1"/>
</dbReference>
<reference evidence="4 5" key="1">
    <citation type="submission" date="2016-05" db="EMBL/GenBank/DDBJ databases">
        <title>Microbial solvent formation.</title>
        <authorList>
            <person name="Poehlein A."/>
            <person name="Montoya Solano J.D."/>
            <person name="Flitsch S."/>
            <person name="Krabben P."/>
            <person name="Duerre P."/>
            <person name="Daniel R."/>
        </authorList>
    </citation>
    <scope>NUCLEOTIDE SEQUENCE [LARGE SCALE GENOMIC DNA]</scope>
    <source>
        <strain evidence="4 5">DSM 2619</strain>
    </source>
</reference>
<dbReference type="RefSeq" id="WP_242954077.1">
    <property type="nucleotide sequence ID" value="NZ_LZZM01000099.1"/>
</dbReference>
<evidence type="ECO:0000313" key="4">
    <source>
        <dbReference type="EMBL" id="OOM79618.1"/>
    </source>
</evidence>
<organism evidence="4 5">
    <name type="scientific">Clostridium puniceum</name>
    <dbReference type="NCBI Taxonomy" id="29367"/>
    <lineage>
        <taxon>Bacteria</taxon>
        <taxon>Bacillati</taxon>
        <taxon>Bacillota</taxon>
        <taxon>Clostridia</taxon>
        <taxon>Eubacteriales</taxon>
        <taxon>Clostridiaceae</taxon>
        <taxon>Clostridium</taxon>
    </lineage>
</organism>
<comment type="caution">
    <text evidence="4">The sequence shown here is derived from an EMBL/GenBank/DDBJ whole genome shotgun (WGS) entry which is preliminary data.</text>
</comment>
<dbReference type="Proteomes" id="UP000190890">
    <property type="component" value="Unassembled WGS sequence"/>
</dbReference>
<name>A0A1S8TPC3_9CLOT</name>
<dbReference type="Gene3D" id="3.40.190.10">
    <property type="entry name" value="Periplasmic binding protein-like II"/>
    <property type="match status" value="2"/>
</dbReference>
<dbReference type="InterPro" id="IPR001638">
    <property type="entry name" value="Solute-binding_3/MltF_N"/>
</dbReference>
<feature type="signal peptide" evidence="2">
    <location>
        <begin position="1"/>
        <end position="28"/>
    </location>
</feature>
<dbReference type="EMBL" id="LZZM01000099">
    <property type="protein sequence ID" value="OOM79618.1"/>
    <property type="molecule type" value="Genomic_DNA"/>
</dbReference>
<dbReference type="SMART" id="SM00062">
    <property type="entry name" value="PBPb"/>
    <property type="match status" value="1"/>
</dbReference>
<dbReference type="PANTHER" id="PTHR35936:SF19">
    <property type="entry name" value="AMINO-ACID-BINDING PROTEIN YXEM-RELATED"/>
    <property type="match status" value="1"/>
</dbReference>
<evidence type="ECO:0000259" key="3">
    <source>
        <dbReference type="SMART" id="SM00062"/>
    </source>
</evidence>
<dbReference type="SUPFAM" id="SSF53850">
    <property type="entry name" value="Periplasmic binding protein-like II"/>
    <property type="match status" value="1"/>
</dbReference>
<feature type="chain" id="PRO_5012097113" evidence="2">
    <location>
        <begin position="29"/>
        <end position="294"/>
    </location>
</feature>
<proteinExistence type="predicted"/>
<dbReference type="PANTHER" id="PTHR35936">
    <property type="entry name" value="MEMBRANE-BOUND LYTIC MUREIN TRANSGLYCOSYLASE F"/>
    <property type="match status" value="1"/>
</dbReference>
<keyword evidence="5" id="KW-1185">Reference proteome</keyword>